<dbReference type="PANTHER" id="PTHR24421:SF63">
    <property type="entry name" value="SENSOR HISTIDINE KINASE DESK"/>
    <property type="match status" value="1"/>
</dbReference>
<keyword evidence="4" id="KW-0812">Transmembrane</keyword>
<dbReference type="GO" id="GO:0016301">
    <property type="term" value="F:kinase activity"/>
    <property type="evidence" value="ECO:0007669"/>
    <property type="project" value="UniProtKB-KW"/>
</dbReference>
<evidence type="ECO:0000256" key="3">
    <source>
        <dbReference type="ARBA" id="ARBA00023012"/>
    </source>
</evidence>
<protein>
    <submittedName>
        <fullName evidence="6">Histidine kinase</fullName>
    </submittedName>
</protein>
<keyword evidence="1" id="KW-0808">Transferase</keyword>
<reference evidence="7" key="1">
    <citation type="journal article" date="2019" name="Int. J. Syst. Evol. Microbiol.">
        <title>The Global Catalogue of Microorganisms (GCM) 10K type strain sequencing project: providing services to taxonomists for standard genome sequencing and annotation.</title>
        <authorList>
            <consortium name="The Broad Institute Genomics Platform"/>
            <consortium name="The Broad Institute Genome Sequencing Center for Infectious Disease"/>
            <person name="Wu L."/>
            <person name="Ma J."/>
        </authorList>
    </citation>
    <scope>NUCLEOTIDE SEQUENCE [LARGE SCALE GENOMIC DNA]</scope>
    <source>
        <strain evidence="7">JCM 4737</strain>
    </source>
</reference>
<dbReference type="Gene3D" id="3.30.565.10">
    <property type="entry name" value="Histidine kinase-like ATPase, C-terminal domain"/>
    <property type="match status" value="1"/>
</dbReference>
<dbReference type="InterPro" id="IPR050482">
    <property type="entry name" value="Sensor_HK_TwoCompSys"/>
</dbReference>
<evidence type="ECO:0000313" key="7">
    <source>
        <dbReference type="Proteomes" id="UP000599437"/>
    </source>
</evidence>
<evidence type="ECO:0000313" key="6">
    <source>
        <dbReference type="EMBL" id="GHB24458.1"/>
    </source>
</evidence>
<feature type="domain" description="Signal transduction histidine kinase subgroup 3 dimerisation and phosphoacceptor" evidence="5">
    <location>
        <begin position="213"/>
        <end position="279"/>
    </location>
</feature>
<comment type="caution">
    <text evidence="6">The sequence shown here is derived from an EMBL/GenBank/DDBJ whole genome shotgun (WGS) entry which is preliminary data.</text>
</comment>
<sequence length="407" mass="42646">MRGFWRKRSQAAKLDLYMRALLYILPWPLSLGVVLPLMGGLTGPDPGAAALVRGVLALSVAQCAVAMHTIHHGLAHYVDGAPAPWRSATVALALMVASVGLIAALQATGGIDRQGTVMAQMLLNTLLTAAMSTFMLSTLRRLVLGTLVVAVLVAGALAATGGHSGLPVAGVIIVLCAGLFGLVTTRSSAWFVAVIWELDQARDVAARLAVAEERLRFGRDMHDVMGRNLAVIALKSELAVQLARRGRPEAADQMAEVQRIAQESQREVRELVRGYRAADLPAELEGARGVLSAAGIECLMDRGPGDELPAGVQSALGWVVREATTNVLRHGDARRCTVRLRADGGRAVLVVENDGAGEVSATGSPGSGLAGLRERLGAVGGTLRAGPAGDGRFRLTAEVPLAREALR</sequence>
<feature type="transmembrane region" description="Helical" evidence="4">
    <location>
        <begin position="142"/>
        <end position="159"/>
    </location>
</feature>
<keyword evidence="4" id="KW-1133">Transmembrane helix</keyword>
<evidence type="ECO:0000256" key="2">
    <source>
        <dbReference type="ARBA" id="ARBA00022777"/>
    </source>
</evidence>
<keyword evidence="7" id="KW-1185">Reference proteome</keyword>
<feature type="transmembrane region" description="Helical" evidence="4">
    <location>
        <begin position="90"/>
        <end position="111"/>
    </location>
</feature>
<gene>
    <name evidence="6" type="ORF">GCM10010346_55270</name>
</gene>
<dbReference type="RefSeq" id="WP_189716207.1">
    <property type="nucleotide sequence ID" value="NZ_BMVO01000025.1"/>
</dbReference>
<dbReference type="Proteomes" id="UP000599437">
    <property type="component" value="Unassembled WGS sequence"/>
</dbReference>
<keyword evidence="2 6" id="KW-0418">Kinase</keyword>
<dbReference type="EMBL" id="BMVO01000025">
    <property type="protein sequence ID" value="GHB24458.1"/>
    <property type="molecule type" value="Genomic_DNA"/>
</dbReference>
<evidence type="ECO:0000256" key="1">
    <source>
        <dbReference type="ARBA" id="ARBA00022679"/>
    </source>
</evidence>
<keyword evidence="3" id="KW-0902">Two-component regulatory system</keyword>
<feature type="transmembrane region" description="Helical" evidence="4">
    <location>
        <begin position="20"/>
        <end position="38"/>
    </location>
</feature>
<dbReference type="InterPro" id="IPR036890">
    <property type="entry name" value="HATPase_C_sf"/>
</dbReference>
<keyword evidence="4" id="KW-0472">Membrane</keyword>
<evidence type="ECO:0000256" key="4">
    <source>
        <dbReference type="SAM" id="Phobius"/>
    </source>
</evidence>
<dbReference type="PANTHER" id="PTHR24421">
    <property type="entry name" value="NITRATE/NITRITE SENSOR PROTEIN NARX-RELATED"/>
    <property type="match status" value="1"/>
</dbReference>
<feature type="transmembrane region" description="Helical" evidence="4">
    <location>
        <begin position="165"/>
        <end position="183"/>
    </location>
</feature>
<dbReference type="SUPFAM" id="SSF55874">
    <property type="entry name" value="ATPase domain of HSP90 chaperone/DNA topoisomerase II/histidine kinase"/>
    <property type="match status" value="1"/>
</dbReference>
<dbReference type="Gene3D" id="1.20.5.1930">
    <property type="match status" value="1"/>
</dbReference>
<evidence type="ECO:0000259" key="5">
    <source>
        <dbReference type="Pfam" id="PF07730"/>
    </source>
</evidence>
<dbReference type="CDD" id="cd16917">
    <property type="entry name" value="HATPase_UhpB-NarQ-NarX-like"/>
    <property type="match status" value="1"/>
</dbReference>
<dbReference type="Pfam" id="PF07730">
    <property type="entry name" value="HisKA_3"/>
    <property type="match status" value="1"/>
</dbReference>
<organism evidence="6 7">
    <name type="scientific">Streptomyces chryseus</name>
    <dbReference type="NCBI Taxonomy" id="68186"/>
    <lineage>
        <taxon>Bacteria</taxon>
        <taxon>Bacillati</taxon>
        <taxon>Actinomycetota</taxon>
        <taxon>Actinomycetes</taxon>
        <taxon>Kitasatosporales</taxon>
        <taxon>Streptomycetaceae</taxon>
        <taxon>Streptomyces</taxon>
    </lineage>
</organism>
<proteinExistence type="predicted"/>
<dbReference type="InterPro" id="IPR011712">
    <property type="entry name" value="Sig_transdc_His_kin_sub3_dim/P"/>
</dbReference>
<name>A0ABQ3E499_9ACTN</name>
<accession>A0ABQ3E499</accession>